<protein>
    <submittedName>
        <fullName evidence="2">Uncharacterized protein</fullName>
    </submittedName>
</protein>
<sequence length="102" mass="11363">MKASSSMFDEEMRNLELEKAAWESELKRQAPSMPLISELEQQVLGDDEEIGIETSIISPLEEEEEENGVNDGGVTSAVTSQRDEEHACDIQSLNSFENTESI</sequence>
<reference evidence="2" key="1">
    <citation type="submission" date="2020-06" db="EMBL/GenBank/DDBJ databases">
        <authorList>
            <consortium name="Plant Systems Biology data submission"/>
        </authorList>
    </citation>
    <scope>NUCLEOTIDE SEQUENCE</scope>
    <source>
        <strain evidence="2">D6</strain>
    </source>
</reference>
<keyword evidence="3" id="KW-1185">Reference proteome</keyword>
<feature type="region of interest" description="Disordered" evidence="1">
    <location>
        <begin position="57"/>
        <end position="102"/>
    </location>
</feature>
<comment type="caution">
    <text evidence="2">The sequence shown here is derived from an EMBL/GenBank/DDBJ whole genome shotgun (WGS) entry which is preliminary data.</text>
</comment>
<dbReference type="AlphaFoldDB" id="A0A9N8H8L2"/>
<gene>
    <name evidence="2" type="ORF">SEMRO_221_G090880.1</name>
</gene>
<dbReference type="EMBL" id="CAICTM010000220">
    <property type="protein sequence ID" value="CAB9505166.1"/>
    <property type="molecule type" value="Genomic_DNA"/>
</dbReference>
<feature type="compositionally biased region" description="Polar residues" evidence="1">
    <location>
        <begin position="91"/>
        <end position="102"/>
    </location>
</feature>
<accession>A0A9N8H8L2</accession>
<evidence type="ECO:0000313" key="2">
    <source>
        <dbReference type="EMBL" id="CAB9505166.1"/>
    </source>
</evidence>
<evidence type="ECO:0000256" key="1">
    <source>
        <dbReference type="SAM" id="MobiDB-lite"/>
    </source>
</evidence>
<organism evidence="2 3">
    <name type="scientific">Seminavis robusta</name>
    <dbReference type="NCBI Taxonomy" id="568900"/>
    <lineage>
        <taxon>Eukaryota</taxon>
        <taxon>Sar</taxon>
        <taxon>Stramenopiles</taxon>
        <taxon>Ochrophyta</taxon>
        <taxon>Bacillariophyta</taxon>
        <taxon>Bacillariophyceae</taxon>
        <taxon>Bacillariophycidae</taxon>
        <taxon>Naviculales</taxon>
        <taxon>Naviculaceae</taxon>
        <taxon>Seminavis</taxon>
    </lineage>
</organism>
<proteinExistence type="predicted"/>
<name>A0A9N8H8L2_9STRA</name>
<dbReference type="Proteomes" id="UP001153069">
    <property type="component" value="Unassembled WGS sequence"/>
</dbReference>
<evidence type="ECO:0000313" key="3">
    <source>
        <dbReference type="Proteomes" id="UP001153069"/>
    </source>
</evidence>